<dbReference type="Proteomes" id="UP001222325">
    <property type="component" value="Unassembled WGS sequence"/>
</dbReference>
<evidence type="ECO:0000256" key="2">
    <source>
        <dbReference type="SAM" id="SignalP"/>
    </source>
</evidence>
<accession>A0AAD6Y2D5</accession>
<evidence type="ECO:0000256" key="1">
    <source>
        <dbReference type="SAM" id="MobiDB-lite"/>
    </source>
</evidence>
<comment type="caution">
    <text evidence="3">The sequence shown here is derived from an EMBL/GenBank/DDBJ whole genome shotgun (WGS) entry which is preliminary data.</text>
</comment>
<feature type="compositionally biased region" description="Basic and acidic residues" evidence="1">
    <location>
        <begin position="41"/>
        <end position="61"/>
    </location>
</feature>
<proteinExistence type="predicted"/>
<keyword evidence="2" id="KW-0732">Signal</keyword>
<organism evidence="3 4">
    <name type="scientific">Mycena belliarum</name>
    <dbReference type="NCBI Taxonomy" id="1033014"/>
    <lineage>
        <taxon>Eukaryota</taxon>
        <taxon>Fungi</taxon>
        <taxon>Dikarya</taxon>
        <taxon>Basidiomycota</taxon>
        <taxon>Agaricomycotina</taxon>
        <taxon>Agaricomycetes</taxon>
        <taxon>Agaricomycetidae</taxon>
        <taxon>Agaricales</taxon>
        <taxon>Marasmiineae</taxon>
        <taxon>Mycenaceae</taxon>
        <taxon>Mycena</taxon>
    </lineage>
</organism>
<feature type="signal peptide" evidence="2">
    <location>
        <begin position="1"/>
        <end position="16"/>
    </location>
</feature>
<sequence>MLAGWSTWVLYNVVTGVSVQGIHLAGVHTCKMPSSSGRTADLTERAATRRPGCDGDGERRIRASRIAGGAGADRGREPQ</sequence>
<evidence type="ECO:0008006" key="5">
    <source>
        <dbReference type="Google" id="ProtNLM"/>
    </source>
</evidence>
<protein>
    <recommendedName>
        <fullName evidence="5">Secreted protein</fullName>
    </recommendedName>
</protein>
<keyword evidence="4" id="KW-1185">Reference proteome</keyword>
<evidence type="ECO:0000313" key="4">
    <source>
        <dbReference type="Proteomes" id="UP001222325"/>
    </source>
</evidence>
<name>A0AAD6Y2D5_9AGAR</name>
<evidence type="ECO:0000313" key="3">
    <source>
        <dbReference type="EMBL" id="KAJ7104340.1"/>
    </source>
</evidence>
<feature type="chain" id="PRO_5041910675" description="Secreted protein" evidence="2">
    <location>
        <begin position="17"/>
        <end position="79"/>
    </location>
</feature>
<reference evidence="3" key="1">
    <citation type="submission" date="2023-03" db="EMBL/GenBank/DDBJ databases">
        <title>Massive genome expansion in bonnet fungi (Mycena s.s.) driven by repeated elements and novel gene families across ecological guilds.</title>
        <authorList>
            <consortium name="Lawrence Berkeley National Laboratory"/>
            <person name="Harder C.B."/>
            <person name="Miyauchi S."/>
            <person name="Viragh M."/>
            <person name="Kuo A."/>
            <person name="Thoen E."/>
            <person name="Andreopoulos B."/>
            <person name="Lu D."/>
            <person name="Skrede I."/>
            <person name="Drula E."/>
            <person name="Henrissat B."/>
            <person name="Morin E."/>
            <person name="Kohler A."/>
            <person name="Barry K."/>
            <person name="LaButti K."/>
            <person name="Morin E."/>
            <person name="Salamov A."/>
            <person name="Lipzen A."/>
            <person name="Mereny Z."/>
            <person name="Hegedus B."/>
            <person name="Baldrian P."/>
            <person name="Stursova M."/>
            <person name="Weitz H."/>
            <person name="Taylor A."/>
            <person name="Grigoriev I.V."/>
            <person name="Nagy L.G."/>
            <person name="Martin F."/>
            <person name="Kauserud H."/>
        </authorList>
    </citation>
    <scope>NUCLEOTIDE SEQUENCE</scope>
    <source>
        <strain evidence="3">CBHHK173m</strain>
    </source>
</reference>
<feature type="region of interest" description="Disordered" evidence="1">
    <location>
        <begin position="33"/>
        <end position="79"/>
    </location>
</feature>
<dbReference type="EMBL" id="JARJCN010000001">
    <property type="protein sequence ID" value="KAJ7104340.1"/>
    <property type="molecule type" value="Genomic_DNA"/>
</dbReference>
<gene>
    <name evidence="3" type="ORF">B0H15DRAFT_21271</name>
</gene>
<dbReference type="AlphaFoldDB" id="A0AAD6Y2D5"/>